<name>A0A7K3WLU1_9ACTN</name>
<comment type="caution">
    <text evidence="2">The sequence shown here is derived from an EMBL/GenBank/DDBJ whole genome shotgun (WGS) entry which is preliminary data.</text>
</comment>
<dbReference type="RefSeq" id="WP_152729541.1">
    <property type="nucleotide sequence ID" value="NZ_JAABOZ010000003.1"/>
</dbReference>
<dbReference type="EMBL" id="JAAGWK010000043">
    <property type="protein sequence ID" value="NEL56700.1"/>
    <property type="molecule type" value="Genomic_DNA"/>
</dbReference>
<accession>A0A7K3WLU1</accession>
<dbReference type="GO" id="GO:0016740">
    <property type="term" value="F:transferase activity"/>
    <property type="evidence" value="ECO:0007669"/>
    <property type="project" value="UniProtKB-KW"/>
</dbReference>
<proteinExistence type="predicted"/>
<evidence type="ECO:0000313" key="2">
    <source>
        <dbReference type="EMBL" id="NEL56700.1"/>
    </source>
</evidence>
<keyword evidence="2" id="KW-0808">Transferase</keyword>
<dbReference type="Pfam" id="PF19502">
    <property type="entry name" value="DUF6036"/>
    <property type="match status" value="1"/>
</dbReference>
<dbReference type="InterPro" id="IPR045792">
    <property type="entry name" value="DUF6036"/>
</dbReference>
<dbReference type="Proteomes" id="UP000470470">
    <property type="component" value="Unassembled WGS sequence"/>
</dbReference>
<sequence>MTSSPFDGVTISELLRELGAEMHEAGLHAELFVVGGAAMALAYNTRRATRDVDAVFEPKAHVYEAADRVGARHDLPAGWLNDAVKGLLPGPDGDARPVLSAPGIEVSVPSPHYLLALKVRAARVDRDADDIEQLAALCGASSANEVLDIAERVWGGRQWLLPKAQYLLEELFPPAAD</sequence>
<protein>
    <submittedName>
        <fullName evidence="2">Nucleotidyl transferase</fullName>
    </submittedName>
</protein>
<reference evidence="2 3" key="1">
    <citation type="submission" date="2020-02" db="EMBL/GenBank/DDBJ databases">
        <title>The whole genome sequence of CPCC 205119.</title>
        <authorList>
            <person name="Jiang Z."/>
        </authorList>
    </citation>
    <scope>NUCLEOTIDE SEQUENCE [LARGE SCALE GENOMIC DNA]</scope>
    <source>
        <strain evidence="2 3">CPCC 205119</strain>
    </source>
</reference>
<evidence type="ECO:0000313" key="3">
    <source>
        <dbReference type="Proteomes" id="UP000470470"/>
    </source>
</evidence>
<organism evidence="2 3">
    <name type="scientific">Goekera deserti</name>
    <dbReference type="NCBI Taxonomy" id="2497753"/>
    <lineage>
        <taxon>Bacteria</taxon>
        <taxon>Bacillati</taxon>
        <taxon>Actinomycetota</taxon>
        <taxon>Actinomycetes</taxon>
        <taxon>Geodermatophilales</taxon>
        <taxon>Geodermatophilaceae</taxon>
        <taxon>Goekera</taxon>
    </lineage>
</organism>
<gene>
    <name evidence="2" type="ORF">G1H19_22280</name>
</gene>
<evidence type="ECO:0000259" key="1">
    <source>
        <dbReference type="Pfam" id="PF19502"/>
    </source>
</evidence>
<dbReference type="AlphaFoldDB" id="A0A7K3WLU1"/>
<keyword evidence="3" id="KW-1185">Reference proteome</keyword>
<feature type="domain" description="DUF6036" evidence="1">
    <location>
        <begin position="20"/>
        <end position="133"/>
    </location>
</feature>